<reference evidence="1 2" key="1">
    <citation type="submission" date="2021-03" db="EMBL/GenBank/DDBJ databases">
        <title>Complete Genome Sequences of Two Lysobacter Strains Isolated from Sea Water (Lysobacter caseinilyticus) and Soil (Lysobacter helvus) in South Korea.</title>
        <authorList>
            <person name="Watanabe Y."/>
            <person name="Arakawa K."/>
        </authorList>
    </citation>
    <scope>NUCLEOTIDE SEQUENCE [LARGE SCALE GENOMIC DNA]</scope>
    <source>
        <strain evidence="1 2">D10</strain>
    </source>
</reference>
<organism evidence="1 2">
    <name type="scientific">Lysobacter helvus</name>
    <dbReference type="NCBI Taxonomy" id="2675059"/>
    <lineage>
        <taxon>Bacteria</taxon>
        <taxon>Pseudomonadati</taxon>
        <taxon>Pseudomonadota</taxon>
        <taxon>Gammaproteobacteria</taxon>
        <taxon>Lysobacterales</taxon>
        <taxon>Lysobacteraceae</taxon>
        <taxon>Lysobacter</taxon>
    </lineage>
</organism>
<evidence type="ECO:0000313" key="2">
    <source>
        <dbReference type="Proteomes" id="UP000680514"/>
    </source>
</evidence>
<name>A0ABM7QGA7_9GAMM</name>
<gene>
    <name evidence="1" type="ORF">LYSHEL_25490</name>
</gene>
<keyword evidence="2" id="KW-1185">Reference proteome</keyword>
<accession>A0ABM7QGA7</accession>
<evidence type="ECO:0008006" key="3">
    <source>
        <dbReference type="Google" id="ProtNLM"/>
    </source>
</evidence>
<proteinExistence type="predicted"/>
<sequence length="157" mass="17695">MANDTTRRFRKRGRASEHSYLGIPHYILRSQEFGGLDPWALKLLIELAAHYTGKNNGDLSAAFSVLRHRGWRSPGTLNKAIKRLLSERWLLSTRTGGRNRCALYALTWWPVDACKGKWLEVVPEHKASHAWRKTLSVVEIGPEVVTTCSSSAKDVSP</sequence>
<dbReference type="Proteomes" id="UP000680514">
    <property type="component" value="Chromosome"/>
</dbReference>
<evidence type="ECO:0000313" key="1">
    <source>
        <dbReference type="EMBL" id="BCT96678.1"/>
    </source>
</evidence>
<dbReference type="EMBL" id="AP024546">
    <property type="protein sequence ID" value="BCT96678.1"/>
    <property type="molecule type" value="Genomic_DNA"/>
</dbReference>
<protein>
    <recommendedName>
        <fullName evidence="3">Helix-turn-helix domain-containing protein</fullName>
    </recommendedName>
</protein>